<evidence type="ECO:0000256" key="1">
    <source>
        <dbReference type="SAM" id="MobiDB-lite"/>
    </source>
</evidence>
<gene>
    <name evidence="3" type="ORF">DFR69_102767</name>
</gene>
<keyword evidence="3" id="KW-0378">Hydrolase</keyword>
<dbReference type="EMBL" id="QGTL01000002">
    <property type="protein sequence ID" value="PWV79701.1"/>
    <property type="molecule type" value="Genomic_DNA"/>
</dbReference>
<feature type="region of interest" description="Disordered" evidence="1">
    <location>
        <begin position="191"/>
        <end position="210"/>
    </location>
</feature>
<dbReference type="SUPFAM" id="SSF53474">
    <property type="entry name" value="alpha/beta-Hydrolases"/>
    <property type="match status" value="1"/>
</dbReference>
<evidence type="ECO:0000313" key="3">
    <source>
        <dbReference type="EMBL" id="PWV79701.1"/>
    </source>
</evidence>
<protein>
    <submittedName>
        <fullName evidence="3">Alpha/beta hydrolase family protein</fullName>
    </submittedName>
</protein>
<organism evidence="3 4">
    <name type="scientific">Nocardia neocaledoniensis</name>
    <dbReference type="NCBI Taxonomy" id="236511"/>
    <lineage>
        <taxon>Bacteria</taxon>
        <taxon>Bacillati</taxon>
        <taxon>Actinomycetota</taxon>
        <taxon>Actinomycetes</taxon>
        <taxon>Mycobacteriales</taxon>
        <taxon>Nocardiaceae</taxon>
        <taxon>Nocardia</taxon>
    </lineage>
</organism>
<feature type="domain" description="DUF1023" evidence="2">
    <location>
        <begin position="323"/>
        <end position="470"/>
    </location>
</feature>
<evidence type="ECO:0000259" key="2">
    <source>
        <dbReference type="Pfam" id="PF06259"/>
    </source>
</evidence>
<comment type="caution">
    <text evidence="3">The sequence shown here is derived from an EMBL/GenBank/DDBJ whole genome shotgun (WGS) entry which is preliminary data.</text>
</comment>
<keyword evidence="4" id="KW-1185">Reference proteome</keyword>
<dbReference type="InterPro" id="IPR029058">
    <property type="entry name" value="AB_hydrolase_fold"/>
</dbReference>
<name>A0A317NWT1_9NOCA</name>
<accession>A0A317NWT1</accession>
<dbReference type="InterPro" id="IPR036689">
    <property type="entry name" value="ESAT-6-like_sf"/>
</dbReference>
<reference evidence="3 4" key="1">
    <citation type="submission" date="2018-05" db="EMBL/GenBank/DDBJ databases">
        <title>Genomic Encyclopedia of Type Strains, Phase IV (KMG-IV): sequencing the most valuable type-strain genomes for metagenomic binning, comparative biology and taxonomic classification.</title>
        <authorList>
            <person name="Goeker M."/>
        </authorList>
    </citation>
    <scope>NUCLEOTIDE SEQUENCE [LARGE SCALE GENOMIC DNA]</scope>
    <source>
        <strain evidence="3 4">DSM 44717</strain>
    </source>
</reference>
<dbReference type="RefSeq" id="WP_110036780.1">
    <property type="nucleotide sequence ID" value="NZ_QGTL01000002.1"/>
</dbReference>
<dbReference type="Pfam" id="PF06259">
    <property type="entry name" value="Abhydrolase_8"/>
    <property type="match status" value="1"/>
</dbReference>
<dbReference type="InterPro" id="IPR010427">
    <property type="entry name" value="DUF1023"/>
</dbReference>
<sequence length="589" mass="62712">MTKALTVAQVLSWRPESLTALANEWNRQATELRTKMDEQWRAVDNSRESWKGAAGEAMRTRFETVRTQSMVVLTALDKGRTTATLSASNYQVAKTLVADAKTTAEAAPKNFEVKPDGTCEITEVTKRGLYSAVGGDADRYSTAIAALRTDADACTAVLKRALANAADVDTAATTAIKAAFTGLPDDAKFENTSTSNVPVSVPQPPKDGTAAENRKYWDSLTPEQQAEAVRTMPQTIGSLDGLPSDVRDTANRSYLATETVRLEREYQSLVAQAAAKPESFAIGQKLEEAKNKLADVKAVTKTLDGATEQQPRKLLMLDTTSGDQVRAAVAVGDPDTADHISVTTPGLTSNVRESLGSMVSEAGALQDQAQSQLIGAGQPGAKVSTIAWVGYDPPQKDSTYPEVALQNRAQEAAVPLSNFYAGLNEANQNTDPHITALGHSYGSLATSLALQEKAGVVDDVVFYGSPGLGGDWQLNNGPNPYNLSGLNDAVESADDLGLKPGHVYEMTEKDEKVGNLNHFGRSPNQMPWVTHLSTDEVTVNGTTYTGAEGHSEYGRVDGDTKQLHRSGYNLAAVVAGLPQNAINPNGGGR</sequence>
<proteinExistence type="predicted"/>
<dbReference type="AlphaFoldDB" id="A0A317NWT1"/>
<dbReference type="GO" id="GO:0016787">
    <property type="term" value="F:hydrolase activity"/>
    <property type="evidence" value="ECO:0007669"/>
    <property type="project" value="UniProtKB-KW"/>
</dbReference>
<dbReference type="SUPFAM" id="SSF140453">
    <property type="entry name" value="EsxAB dimer-like"/>
    <property type="match status" value="1"/>
</dbReference>
<evidence type="ECO:0000313" key="4">
    <source>
        <dbReference type="Proteomes" id="UP000246410"/>
    </source>
</evidence>
<dbReference type="Proteomes" id="UP000246410">
    <property type="component" value="Unassembled WGS sequence"/>
</dbReference>
<dbReference type="Gene3D" id="1.10.287.1060">
    <property type="entry name" value="ESAT-6-like"/>
    <property type="match status" value="1"/>
</dbReference>